<comment type="caution">
    <text evidence="3">The sequence shown here is derived from an EMBL/GenBank/DDBJ whole genome shotgun (WGS) entry which is preliminary data.</text>
</comment>
<keyword evidence="4" id="KW-1185">Reference proteome</keyword>
<keyword evidence="1" id="KW-0812">Transmembrane</keyword>
<keyword evidence="3" id="KW-0378">Hydrolase</keyword>
<name>A0ABW4W3S4_9BACI</name>
<protein>
    <submittedName>
        <fullName evidence="3">CPBP family intramembrane glutamic endopeptidase</fullName>
        <ecNumber evidence="3">3.4.-.-</ecNumber>
    </submittedName>
</protein>
<dbReference type="RefSeq" id="WP_377557179.1">
    <property type="nucleotide sequence ID" value="NZ_JBHUHQ010000021.1"/>
</dbReference>
<gene>
    <name evidence="3" type="ORF">ACFSJF_16565</name>
</gene>
<feature type="transmembrane region" description="Helical" evidence="1">
    <location>
        <begin position="166"/>
        <end position="186"/>
    </location>
</feature>
<evidence type="ECO:0000313" key="3">
    <source>
        <dbReference type="EMBL" id="MFD2045891.1"/>
    </source>
</evidence>
<feature type="transmembrane region" description="Helical" evidence="1">
    <location>
        <begin position="20"/>
        <end position="38"/>
    </location>
</feature>
<feature type="transmembrane region" description="Helical" evidence="1">
    <location>
        <begin position="144"/>
        <end position="160"/>
    </location>
</feature>
<dbReference type="EC" id="3.4.-.-" evidence="3"/>
<feature type="domain" description="CAAX prenyl protease 2/Lysostaphin resistance protein A-like" evidence="2">
    <location>
        <begin position="96"/>
        <end position="179"/>
    </location>
</feature>
<proteinExistence type="predicted"/>
<dbReference type="Proteomes" id="UP001597383">
    <property type="component" value="Unassembled WGS sequence"/>
</dbReference>
<organism evidence="3 4">
    <name type="scientific">Ornithinibacillus salinisoli</name>
    <dbReference type="NCBI Taxonomy" id="1848459"/>
    <lineage>
        <taxon>Bacteria</taxon>
        <taxon>Bacillati</taxon>
        <taxon>Bacillota</taxon>
        <taxon>Bacilli</taxon>
        <taxon>Bacillales</taxon>
        <taxon>Bacillaceae</taxon>
        <taxon>Ornithinibacillus</taxon>
    </lineage>
</organism>
<dbReference type="EMBL" id="JBHUHQ010000021">
    <property type="protein sequence ID" value="MFD2045891.1"/>
    <property type="molecule type" value="Genomic_DNA"/>
</dbReference>
<accession>A0ABW4W3S4</accession>
<sequence>MKQSEVIQQLTNKDLKKSLVLSQVLFLLLALVLSLFLFESFFDWFSYFHWKPKEILLYGVASGMIVVFIDIILIHVFPSRYYDDGGINKRIFSSLSFYEIVYVTLIIAIAEELLFRGVIQTTFGYFIASTIFAIVHFRYLKKPILLVSIILVSFFIGYLFELTENLVVTITSHFFIDFLLGLFIRYNGWREE</sequence>
<keyword evidence="1" id="KW-1133">Transmembrane helix</keyword>
<reference evidence="4" key="1">
    <citation type="journal article" date="2019" name="Int. J. Syst. Evol. Microbiol.">
        <title>The Global Catalogue of Microorganisms (GCM) 10K type strain sequencing project: providing services to taxonomists for standard genome sequencing and annotation.</title>
        <authorList>
            <consortium name="The Broad Institute Genomics Platform"/>
            <consortium name="The Broad Institute Genome Sequencing Center for Infectious Disease"/>
            <person name="Wu L."/>
            <person name="Ma J."/>
        </authorList>
    </citation>
    <scope>NUCLEOTIDE SEQUENCE [LARGE SCALE GENOMIC DNA]</scope>
    <source>
        <strain evidence="4">R28</strain>
    </source>
</reference>
<evidence type="ECO:0000256" key="1">
    <source>
        <dbReference type="SAM" id="Phobius"/>
    </source>
</evidence>
<feature type="transmembrane region" description="Helical" evidence="1">
    <location>
        <begin position="58"/>
        <end position="79"/>
    </location>
</feature>
<feature type="transmembrane region" description="Helical" evidence="1">
    <location>
        <begin position="91"/>
        <end position="111"/>
    </location>
</feature>
<dbReference type="InterPro" id="IPR003675">
    <property type="entry name" value="Rce1/LyrA-like_dom"/>
</dbReference>
<evidence type="ECO:0000313" key="4">
    <source>
        <dbReference type="Proteomes" id="UP001597383"/>
    </source>
</evidence>
<feature type="transmembrane region" description="Helical" evidence="1">
    <location>
        <begin position="117"/>
        <end position="137"/>
    </location>
</feature>
<evidence type="ECO:0000259" key="2">
    <source>
        <dbReference type="Pfam" id="PF02517"/>
    </source>
</evidence>
<dbReference type="GO" id="GO:0016787">
    <property type="term" value="F:hydrolase activity"/>
    <property type="evidence" value="ECO:0007669"/>
    <property type="project" value="UniProtKB-KW"/>
</dbReference>
<dbReference type="Pfam" id="PF02517">
    <property type="entry name" value="Rce1-like"/>
    <property type="match status" value="1"/>
</dbReference>
<keyword evidence="1" id="KW-0472">Membrane</keyword>